<dbReference type="AlphaFoldDB" id="A0A556UEU0"/>
<keyword evidence="6" id="KW-0221">Differentiation</keyword>
<keyword evidence="7" id="KW-0524">Neurogenesis</keyword>
<dbReference type="Pfam" id="PF01110">
    <property type="entry name" value="CNTF"/>
    <property type="match status" value="1"/>
</dbReference>
<dbReference type="InterPro" id="IPR000151">
    <property type="entry name" value="Ciliary_neurotrophic_fac_CNTF"/>
</dbReference>
<comment type="caution">
    <text evidence="11">The sequence shown here is derived from an EMBL/GenBank/DDBJ whole genome shotgun (WGS) entry which is preliminary data.</text>
</comment>
<evidence type="ECO:0000256" key="10">
    <source>
        <dbReference type="SAM" id="SignalP"/>
    </source>
</evidence>
<keyword evidence="8" id="KW-0339">Growth factor</keyword>
<proteinExistence type="inferred from homology"/>
<evidence type="ECO:0000256" key="2">
    <source>
        <dbReference type="ARBA" id="ARBA00007988"/>
    </source>
</evidence>
<dbReference type="GO" id="GO:0007399">
    <property type="term" value="P:nervous system development"/>
    <property type="evidence" value="ECO:0007669"/>
    <property type="project" value="UniProtKB-KW"/>
</dbReference>
<keyword evidence="5" id="KW-0963">Cytoplasm</keyword>
<evidence type="ECO:0000256" key="9">
    <source>
        <dbReference type="ARBA" id="ARBA00025427"/>
    </source>
</evidence>
<evidence type="ECO:0000256" key="3">
    <source>
        <dbReference type="ARBA" id="ARBA00015150"/>
    </source>
</evidence>
<evidence type="ECO:0000256" key="7">
    <source>
        <dbReference type="ARBA" id="ARBA00022902"/>
    </source>
</evidence>
<dbReference type="GO" id="GO:0030154">
    <property type="term" value="P:cell differentiation"/>
    <property type="evidence" value="ECO:0007669"/>
    <property type="project" value="UniProtKB-KW"/>
</dbReference>
<dbReference type="GO" id="GO:0008083">
    <property type="term" value="F:growth factor activity"/>
    <property type="evidence" value="ECO:0007669"/>
    <property type="project" value="UniProtKB-KW"/>
</dbReference>
<dbReference type="PANTHER" id="PTHR15196">
    <property type="entry name" value="CILIARY NEUROTROPHIC FACTOR"/>
    <property type="match status" value="1"/>
</dbReference>
<evidence type="ECO:0000313" key="12">
    <source>
        <dbReference type="Proteomes" id="UP000319801"/>
    </source>
</evidence>
<accession>A0A556UEU0</accession>
<dbReference type="GO" id="GO:0070120">
    <property type="term" value="P:ciliary neurotrophic factor-mediated signaling pathway"/>
    <property type="evidence" value="ECO:0007669"/>
    <property type="project" value="InterPro"/>
</dbReference>
<dbReference type="SUPFAM" id="SSF47266">
    <property type="entry name" value="4-helical cytokines"/>
    <property type="match status" value="1"/>
</dbReference>
<keyword evidence="4" id="KW-0217">Developmental protein</keyword>
<keyword evidence="12" id="KW-1185">Reference proteome</keyword>
<dbReference type="Proteomes" id="UP000319801">
    <property type="component" value="Unassembled WGS sequence"/>
</dbReference>
<name>A0A556UEU0_BAGYA</name>
<keyword evidence="10" id="KW-0732">Signal</keyword>
<reference evidence="11 12" key="1">
    <citation type="journal article" date="2019" name="Genome Biol. Evol.">
        <title>Whole-Genome Sequencing of the Giant Devil Catfish, Bagarius yarrelli.</title>
        <authorList>
            <person name="Jiang W."/>
            <person name="Lv Y."/>
            <person name="Cheng L."/>
            <person name="Yang K."/>
            <person name="Chao B."/>
            <person name="Wang X."/>
            <person name="Li Y."/>
            <person name="Pan X."/>
            <person name="You X."/>
            <person name="Zhang Y."/>
            <person name="Yang J."/>
            <person name="Li J."/>
            <person name="Zhang X."/>
            <person name="Liu S."/>
            <person name="Sun C."/>
            <person name="Yang J."/>
            <person name="Shi Q."/>
        </authorList>
    </citation>
    <scope>NUCLEOTIDE SEQUENCE [LARGE SCALE GENOMIC DNA]</scope>
    <source>
        <strain evidence="11">JWS20170419001</strain>
        <tissue evidence="11">Muscle</tissue>
    </source>
</reference>
<sequence length="239" mass="27278">MNGDERNMFWQSHRPQSTSNVPVIFLSLVFLTIIELVNTTVPCNQSCSKTIHKSVKLSKLMKRNTAELIKAYQSNEGDFANQFCKMQMDNVPSSSLSGETSSDRSLSIYTRLKEFQPHIKKVLKQQTDLMPPQSLLLKSLNETLQQTGHLAYRINCILQILQPNIPIPELATGPTGIPLPQNVFQQKVYGCVVLTRLNKFLSKVVDELRSFKGNVCVKKRNYGNVIEQMDNHFQRFFKV</sequence>
<evidence type="ECO:0000313" key="11">
    <source>
        <dbReference type="EMBL" id="TSO37120.1"/>
    </source>
</evidence>
<comment type="similarity">
    <text evidence="2">Belongs to the CNTF family.</text>
</comment>
<dbReference type="InterPro" id="IPR009079">
    <property type="entry name" value="4_helix_cytokine-like_core"/>
</dbReference>
<feature type="signal peptide" evidence="10">
    <location>
        <begin position="1"/>
        <end position="39"/>
    </location>
</feature>
<evidence type="ECO:0000256" key="8">
    <source>
        <dbReference type="ARBA" id="ARBA00023030"/>
    </source>
</evidence>
<organism evidence="11 12">
    <name type="scientific">Bagarius yarrelli</name>
    <name type="common">Goonch</name>
    <name type="synonym">Bagrus yarrelli</name>
    <dbReference type="NCBI Taxonomy" id="175774"/>
    <lineage>
        <taxon>Eukaryota</taxon>
        <taxon>Metazoa</taxon>
        <taxon>Chordata</taxon>
        <taxon>Craniata</taxon>
        <taxon>Vertebrata</taxon>
        <taxon>Euteleostomi</taxon>
        <taxon>Actinopterygii</taxon>
        <taxon>Neopterygii</taxon>
        <taxon>Teleostei</taxon>
        <taxon>Ostariophysi</taxon>
        <taxon>Siluriformes</taxon>
        <taxon>Sisoridae</taxon>
        <taxon>Sisorinae</taxon>
        <taxon>Bagarius</taxon>
    </lineage>
</organism>
<dbReference type="GO" id="GO:0005737">
    <property type="term" value="C:cytoplasm"/>
    <property type="evidence" value="ECO:0007669"/>
    <property type="project" value="UniProtKB-SubCell"/>
</dbReference>
<dbReference type="Gene3D" id="1.20.1250.10">
    <property type="match status" value="1"/>
</dbReference>
<dbReference type="GO" id="GO:0043524">
    <property type="term" value="P:negative regulation of neuron apoptotic process"/>
    <property type="evidence" value="ECO:0007669"/>
    <property type="project" value="InterPro"/>
</dbReference>
<evidence type="ECO:0000256" key="5">
    <source>
        <dbReference type="ARBA" id="ARBA00022490"/>
    </source>
</evidence>
<evidence type="ECO:0000256" key="1">
    <source>
        <dbReference type="ARBA" id="ARBA00004496"/>
    </source>
</evidence>
<evidence type="ECO:0000256" key="6">
    <source>
        <dbReference type="ARBA" id="ARBA00022782"/>
    </source>
</evidence>
<evidence type="ECO:0000256" key="4">
    <source>
        <dbReference type="ARBA" id="ARBA00022473"/>
    </source>
</evidence>
<dbReference type="OrthoDB" id="9943465at2759"/>
<comment type="function">
    <text evidence="9">CNTF is a survival factor for various neuronal cell types. Seems to prevent the degeneration of motor axons after axotomy.</text>
</comment>
<dbReference type="EMBL" id="VCAZ01000066">
    <property type="protein sequence ID" value="TSO37120.1"/>
    <property type="molecule type" value="Genomic_DNA"/>
</dbReference>
<dbReference type="GO" id="GO:0005127">
    <property type="term" value="F:ciliary neurotrophic factor receptor binding"/>
    <property type="evidence" value="ECO:0007669"/>
    <property type="project" value="InterPro"/>
</dbReference>
<gene>
    <name evidence="11" type="ORF">Baya_10087</name>
</gene>
<protein>
    <recommendedName>
        <fullName evidence="3">Ciliary neurotrophic factor</fullName>
    </recommendedName>
</protein>
<feature type="chain" id="PRO_5022151172" description="Ciliary neurotrophic factor" evidence="10">
    <location>
        <begin position="40"/>
        <end position="239"/>
    </location>
</feature>
<comment type="subcellular location">
    <subcellularLocation>
        <location evidence="1">Cytoplasm</location>
    </subcellularLocation>
</comment>
<dbReference type="PANTHER" id="PTHR15196:SF0">
    <property type="entry name" value="CILIARY NEUROTROPHIC FACTOR"/>
    <property type="match status" value="1"/>
</dbReference>